<organism evidence="1 2">
    <name type="scientific">Dryocola boscaweniae</name>
    <dbReference type="NCBI Taxonomy" id="2925397"/>
    <lineage>
        <taxon>Bacteria</taxon>
        <taxon>Pseudomonadati</taxon>
        <taxon>Pseudomonadota</taxon>
        <taxon>Gammaproteobacteria</taxon>
        <taxon>Enterobacterales</taxon>
        <taxon>Enterobacteriaceae</taxon>
        <taxon>Dryocola</taxon>
    </lineage>
</organism>
<sequence length="131" mass="13863">MSMFDAVIGAIGKNYLKPEYIKLILAWIEQQGGVSALIEKFNQAGLGSVISSWLSNEPNEEVQDGQIQQVFGLDTVKSLAGSIGLTPALTTSLLAQSLPQIIDLISSKGDAPGSDDLVSKGLDILKGKLFS</sequence>
<dbReference type="InterPro" id="IPR045372">
    <property type="entry name" value="YidB"/>
</dbReference>
<evidence type="ECO:0000313" key="2">
    <source>
        <dbReference type="Proteomes" id="UP001150641"/>
    </source>
</evidence>
<name>A0A9X2WBI5_9ENTR</name>
<protein>
    <submittedName>
        <fullName evidence="1">YidB family protein</fullName>
    </submittedName>
</protein>
<reference evidence="1" key="1">
    <citation type="submission" date="2022-03" db="EMBL/GenBank/DDBJ databases">
        <title>Proposal of a novel genus Dryocolo and two novel species.</title>
        <authorList>
            <person name="Maddock D.W."/>
            <person name="Brady C.L."/>
            <person name="Denman S."/>
            <person name="Arnold D."/>
        </authorList>
    </citation>
    <scope>NUCLEOTIDE SEQUENCE</scope>
    <source>
        <strain evidence="1">H6W4</strain>
    </source>
</reference>
<evidence type="ECO:0000313" key="1">
    <source>
        <dbReference type="EMBL" id="MCT4703827.1"/>
    </source>
</evidence>
<keyword evidence="2" id="KW-1185">Reference proteome</keyword>
<dbReference type="SUPFAM" id="SSF140804">
    <property type="entry name" value="YidB-like"/>
    <property type="match status" value="1"/>
</dbReference>
<dbReference type="EMBL" id="JALHAP010000082">
    <property type="protein sequence ID" value="MCT4703827.1"/>
    <property type="molecule type" value="Genomic_DNA"/>
</dbReference>
<dbReference type="AlphaFoldDB" id="A0A9X2WBI5"/>
<proteinExistence type="predicted"/>
<comment type="caution">
    <text evidence="1">The sequence shown here is derived from an EMBL/GenBank/DDBJ whole genome shotgun (WGS) entry which is preliminary data.</text>
</comment>
<dbReference type="Pfam" id="PF20159">
    <property type="entry name" value="YidB"/>
    <property type="match status" value="1"/>
</dbReference>
<dbReference type="InterPro" id="IPR027405">
    <property type="entry name" value="YidB-like"/>
</dbReference>
<dbReference type="Proteomes" id="UP001150641">
    <property type="component" value="Unassembled WGS sequence"/>
</dbReference>
<dbReference type="Gene3D" id="1.10.10.690">
    <property type="entry name" value="YidB-like"/>
    <property type="match status" value="1"/>
</dbReference>
<dbReference type="RefSeq" id="WP_271124510.1">
    <property type="nucleotide sequence ID" value="NZ_JALHAN010000069.1"/>
</dbReference>
<accession>A0A9X2WBI5</accession>
<gene>
    <name evidence="1" type="ORF">MUA00_18780</name>
</gene>